<evidence type="ECO:0000256" key="3">
    <source>
        <dbReference type="ARBA" id="ARBA00023125"/>
    </source>
</evidence>
<dbReference type="Pfam" id="PF03466">
    <property type="entry name" value="LysR_substrate"/>
    <property type="match status" value="1"/>
</dbReference>
<dbReference type="Proteomes" id="UP000256512">
    <property type="component" value="Unassembled WGS sequence"/>
</dbReference>
<accession>A0A3D9BNL7</accession>
<dbReference type="SUPFAM" id="SSF46785">
    <property type="entry name" value="Winged helix' DNA-binding domain"/>
    <property type="match status" value="1"/>
</dbReference>
<dbReference type="RefSeq" id="WP_115949768.1">
    <property type="nucleotide sequence ID" value="NZ_QNVS01000016.1"/>
</dbReference>
<dbReference type="InterPro" id="IPR050950">
    <property type="entry name" value="HTH-type_LysR_regulators"/>
</dbReference>
<evidence type="ECO:0000259" key="5">
    <source>
        <dbReference type="PROSITE" id="PS50931"/>
    </source>
</evidence>
<keyword evidence="2" id="KW-0805">Transcription regulation</keyword>
<evidence type="ECO:0000256" key="4">
    <source>
        <dbReference type="ARBA" id="ARBA00023163"/>
    </source>
</evidence>
<dbReference type="SUPFAM" id="SSF53850">
    <property type="entry name" value="Periplasmic binding protein-like II"/>
    <property type="match status" value="1"/>
</dbReference>
<dbReference type="PROSITE" id="PS50931">
    <property type="entry name" value="HTH_LYSR"/>
    <property type="match status" value="1"/>
</dbReference>
<dbReference type="GO" id="GO:0005829">
    <property type="term" value="C:cytosol"/>
    <property type="evidence" value="ECO:0007669"/>
    <property type="project" value="TreeGrafter"/>
</dbReference>
<comment type="caution">
    <text evidence="6">The sequence shown here is derived from an EMBL/GenBank/DDBJ whole genome shotgun (WGS) entry which is preliminary data.</text>
</comment>
<dbReference type="GO" id="GO:0003700">
    <property type="term" value="F:DNA-binding transcription factor activity"/>
    <property type="evidence" value="ECO:0007669"/>
    <property type="project" value="InterPro"/>
</dbReference>
<evidence type="ECO:0000256" key="2">
    <source>
        <dbReference type="ARBA" id="ARBA00023015"/>
    </source>
</evidence>
<dbReference type="InterPro" id="IPR036388">
    <property type="entry name" value="WH-like_DNA-bd_sf"/>
</dbReference>
<dbReference type="PANTHER" id="PTHR30419:SF8">
    <property type="entry name" value="NITROGEN ASSIMILATION TRANSCRIPTIONAL ACTIVATOR-RELATED"/>
    <property type="match status" value="1"/>
</dbReference>
<keyword evidence="7" id="KW-1185">Reference proteome</keyword>
<reference evidence="6 7" key="1">
    <citation type="journal article" date="2006" name="Int. J. Syst. Evol. Microbiol.">
        <title>Chryseobacterium piscium sp. nov., isolated from fish of the South Atlantic Ocean off South Africa.</title>
        <authorList>
            <person name="de Beer H."/>
            <person name="Hugo C.J."/>
            <person name="Jooste P.J."/>
            <person name="Vancanneyt M."/>
            <person name="Coenye T."/>
            <person name="Vandamme P."/>
        </authorList>
    </citation>
    <scope>NUCLEOTIDE SEQUENCE [LARGE SCALE GENOMIC DNA]</scope>
    <source>
        <strain evidence="6 7">CCUG 51923</strain>
    </source>
</reference>
<dbReference type="Gene3D" id="3.40.190.290">
    <property type="match status" value="1"/>
</dbReference>
<dbReference type="InterPro" id="IPR000847">
    <property type="entry name" value="LysR_HTH_N"/>
</dbReference>
<dbReference type="PANTHER" id="PTHR30419">
    <property type="entry name" value="HTH-TYPE TRANSCRIPTIONAL REGULATOR YBHD"/>
    <property type="match status" value="1"/>
</dbReference>
<proteinExistence type="inferred from homology"/>
<comment type="similarity">
    <text evidence="1">Belongs to the LysR transcriptional regulatory family.</text>
</comment>
<feature type="domain" description="HTH lysR-type" evidence="5">
    <location>
        <begin position="1"/>
        <end position="58"/>
    </location>
</feature>
<dbReference type="GO" id="GO:0003677">
    <property type="term" value="F:DNA binding"/>
    <property type="evidence" value="ECO:0007669"/>
    <property type="project" value="UniProtKB-KW"/>
</dbReference>
<keyword evidence="4" id="KW-0804">Transcription</keyword>
<dbReference type="InterPro" id="IPR005119">
    <property type="entry name" value="LysR_subst-bd"/>
</dbReference>
<dbReference type="CDD" id="cd05466">
    <property type="entry name" value="PBP2_LTTR_substrate"/>
    <property type="match status" value="1"/>
</dbReference>
<sequence>MELRQLRYFLKAKELMNFTEAANALHISQSTLSQQIKQLETEIDTPLFNRIGKRIQLTEAGNIFANFAKKSVRSSEESLLAMHDLKKLSRGSLKIGVSYGLRSILVPAVKNFIQKYPQINLEILFETTDILLKKLGDAELDLVLSYQEAQPAENFIYQNLFVSEMMFVTSVHSEFSKLKKIDLKTIAALPLAMPFDGFSTTHYVMDLFKQNLISPNVKMKINDIPTLIEIVENGILHTILADSTVTDQQNLVTIPIKENKAGRKAVLMQLKEAYQTEAMKSFAEMIMKI</sequence>
<organism evidence="6 7">
    <name type="scientific">Chryseobacterium piscium</name>
    <dbReference type="NCBI Taxonomy" id="333702"/>
    <lineage>
        <taxon>Bacteria</taxon>
        <taxon>Pseudomonadati</taxon>
        <taxon>Bacteroidota</taxon>
        <taxon>Flavobacteriia</taxon>
        <taxon>Flavobacteriales</taxon>
        <taxon>Weeksellaceae</taxon>
        <taxon>Chryseobacterium group</taxon>
        <taxon>Chryseobacterium</taxon>
    </lineage>
</organism>
<protein>
    <submittedName>
        <fullName evidence="6">LysR family transcriptional regulator</fullName>
    </submittedName>
</protein>
<dbReference type="AlphaFoldDB" id="A0A3D9BNL7"/>
<evidence type="ECO:0000313" key="6">
    <source>
        <dbReference type="EMBL" id="REC55100.1"/>
    </source>
</evidence>
<gene>
    <name evidence="6" type="ORF">DRF62_07475</name>
</gene>
<dbReference type="Pfam" id="PF00126">
    <property type="entry name" value="HTH_1"/>
    <property type="match status" value="1"/>
</dbReference>
<dbReference type="InterPro" id="IPR036390">
    <property type="entry name" value="WH_DNA-bd_sf"/>
</dbReference>
<dbReference type="EMBL" id="QNVS01000016">
    <property type="protein sequence ID" value="REC55100.1"/>
    <property type="molecule type" value="Genomic_DNA"/>
</dbReference>
<dbReference type="Gene3D" id="1.10.10.10">
    <property type="entry name" value="Winged helix-like DNA-binding domain superfamily/Winged helix DNA-binding domain"/>
    <property type="match status" value="1"/>
</dbReference>
<name>A0A3D9BNL7_9FLAO</name>
<keyword evidence="3" id="KW-0238">DNA-binding</keyword>
<dbReference type="FunFam" id="1.10.10.10:FF:000001">
    <property type="entry name" value="LysR family transcriptional regulator"/>
    <property type="match status" value="1"/>
</dbReference>
<evidence type="ECO:0000256" key="1">
    <source>
        <dbReference type="ARBA" id="ARBA00009437"/>
    </source>
</evidence>
<dbReference type="PRINTS" id="PR00039">
    <property type="entry name" value="HTHLYSR"/>
</dbReference>
<evidence type="ECO:0000313" key="7">
    <source>
        <dbReference type="Proteomes" id="UP000256512"/>
    </source>
</evidence>